<dbReference type="InterPro" id="IPR041445">
    <property type="entry name" value="AAA_lid_4"/>
</dbReference>
<keyword evidence="5 9" id="KW-0067">ATP-binding</keyword>
<reference evidence="11" key="2">
    <citation type="journal article" date="2021" name="Microbiome">
        <title>Successional dynamics and alternative stable states in a saline activated sludge microbial community over 9 years.</title>
        <authorList>
            <person name="Wang Y."/>
            <person name="Ye J."/>
            <person name="Ju F."/>
            <person name="Liu L."/>
            <person name="Boyd J.A."/>
            <person name="Deng Y."/>
            <person name="Parks D.H."/>
            <person name="Jiang X."/>
            <person name="Yin X."/>
            <person name="Woodcroft B.J."/>
            <person name="Tyson G.W."/>
            <person name="Hugenholtz P."/>
            <person name="Polz M.F."/>
            <person name="Zhang T."/>
        </authorList>
    </citation>
    <scope>NUCLEOTIDE SEQUENCE</scope>
    <source>
        <strain evidence="11">HKST-UBA03</strain>
    </source>
</reference>
<name>A0A955LLM1_UNCKA</name>
<dbReference type="NCBIfam" id="TIGR00635">
    <property type="entry name" value="ruvB"/>
    <property type="match status" value="1"/>
</dbReference>
<keyword evidence="3 9" id="KW-0227">DNA damage</keyword>
<evidence type="ECO:0000313" key="12">
    <source>
        <dbReference type="Proteomes" id="UP000751518"/>
    </source>
</evidence>
<dbReference type="GO" id="GO:0000400">
    <property type="term" value="F:four-way junction DNA binding"/>
    <property type="evidence" value="ECO:0007669"/>
    <property type="project" value="UniProtKB-UniRule"/>
</dbReference>
<keyword evidence="11" id="KW-0347">Helicase</keyword>
<keyword evidence="6 9" id="KW-0238">DNA-binding</keyword>
<evidence type="ECO:0000256" key="9">
    <source>
        <dbReference type="HAMAP-Rule" id="MF_00016"/>
    </source>
</evidence>
<evidence type="ECO:0000256" key="4">
    <source>
        <dbReference type="ARBA" id="ARBA00022801"/>
    </source>
</evidence>
<dbReference type="InterPro" id="IPR004605">
    <property type="entry name" value="DNA_helicase_Holl-junc_RuvB"/>
</dbReference>
<feature type="binding site" evidence="9">
    <location>
        <position position="312"/>
    </location>
    <ligand>
        <name>DNA</name>
        <dbReference type="ChEBI" id="CHEBI:16991"/>
    </ligand>
</feature>
<comment type="subcellular location">
    <subcellularLocation>
        <location evidence="9">Cytoplasm</location>
    </subcellularLocation>
</comment>
<dbReference type="InterPro" id="IPR027417">
    <property type="entry name" value="P-loop_NTPase"/>
</dbReference>
<dbReference type="PANTHER" id="PTHR42848">
    <property type="match status" value="1"/>
</dbReference>
<comment type="domain">
    <text evidence="9">Has 3 domains, the large (RuvB-L) and small ATPase (RuvB-S) domains and the C-terminal head (RuvB-H) domain. The head domain binds DNA, while the ATPase domains jointly bind ATP, ADP or are empty depending on the state of the subunit in the translocation cycle. During a single DNA translocation step the structure of each domain remains the same, but their relative positions change.</text>
</comment>
<dbReference type="Gene3D" id="3.40.50.300">
    <property type="entry name" value="P-loop containing nucleotide triphosphate hydrolases"/>
    <property type="match status" value="1"/>
</dbReference>
<feature type="region of interest" description="Head domain (RuvB-H)" evidence="9">
    <location>
        <begin position="257"/>
        <end position="336"/>
    </location>
</feature>
<keyword evidence="2 9" id="KW-0547">Nucleotide-binding</keyword>
<feature type="domain" description="AAA+ ATPase" evidence="10">
    <location>
        <begin position="53"/>
        <end position="184"/>
    </location>
</feature>
<evidence type="ECO:0000256" key="8">
    <source>
        <dbReference type="ARBA" id="ARBA00023204"/>
    </source>
</evidence>
<dbReference type="GO" id="GO:0005737">
    <property type="term" value="C:cytoplasm"/>
    <property type="evidence" value="ECO:0007669"/>
    <property type="project" value="UniProtKB-SubCell"/>
</dbReference>
<dbReference type="Pfam" id="PF05496">
    <property type="entry name" value="RuvB_N"/>
    <property type="match status" value="1"/>
</dbReference>
<dbReference type="GO" id="GO:0006310">
    <property type="term" value="P:DNA recombination"/>
    <property type="evidence" value="ECO:0007669"/>
    <property type="project" value="UniProtKB-UniRule"/>
</dbReference>
<feature type="region of interest" description="Small ATPAse domain (RuvB-S)" evidence="9">
    <location>
        <begin position="184"/>
        <end position="254"/>
    </location>
</feature>
<evidence type="ECO:0000259" key="10">
    <source>
        <dbReference type="SMART" id="SM00382"/>
    </source>
</evidence>
<dbReference type="CDD" id="cd00009">
    <property type="entry name" value="AAA"/>
    <property type="match status" value="1"/>
</dbReference>
<protein>
    <recommendedName>
        <fullName evidence="9">Holliday junction branch migration complex subunit RuvB</fullName>
        <ecNumber evidence="9">3.6.4.-</ecNumber>
    </recommendedName>
</protein>
<dbReference type="HAMAP" id="MF_00016">
    <property type="entry name" value="DNA_HJ_migration_RuvB"/>
    <property type="match status" value="1"/>
</dbReference>
<dbReference type="InterPro" id="IPR036388">
    <property type="entry name" value="WH-like_DNA-bd_sf"/>
</dbReference>
<dbReference type="InterPro" id="IPR008823">
    <property type="entry name" value="RuvB_wg_C"/>
</dbReference>
<feature type="binding site" evidence="9">
    <location>
        <position position="67"/>
    </location>
    <ligand>
        <name>ATP</name>
        <dbReference type="ChEBI" id="CHEBI:30616"/>
    </ligand>
</feature>
<feature type="binding site" evidence="9">
    <location>
        <position position="183"/>
    </location>
    <ligand>
        <name>ATP</name>
        <dbReference type="ChEBI" id="CHEBI:30616"/>
    </ligand>
</feature>
<feature type="binding site" evidence="9">
    <location>
        <position position="317"/>
    </location>
    <ligand>
        <name>DNA</name>
        <dbReference type="ChEBI" id="CHEBI:16991"/>
    </ligand>
</feature>
<feature type="binding site" evidence="9">
    <location>
        <position position="68"/>
    </location>
    <ligand>
        <name>Mg(2+)</name>
        <dbReference type="ChEBI" id="CHEBI:18420"/>
    </ligand>
</feature>
<feature type="binding site" evidence="9">
    <location>
        <position position="68"/>
    </location>
    <ligand>
        <name>ATP</name>
        <dbReference type="ChEBI" id="CHEBI:30616"/>
    </ligand>
</feature>
<keyword evidence="8 9" id="KW-0234">DNA repair</keyword>
<dbReference type="GO" id="GO:0048476">
    <property type="term" value="C:Holliday junction resolvase complex"/>
    <property type="evidence" value="ECO:0007669"/>
    <property type="project" value="UniProtKB-UniRule"/>
</dbReference>
<dbReference type="Pfam" id="PF17864">
    <property type="entry name" value="AAA_lid_4"/>
    <property type="match status" value="1"/>
</dbReference>
<keyword evidence="4 9" id="KW-0378">Hydrolase</keyword>
<evidence type="ECO:0000256" key="7">
    <source>
        <dbReference type="ARBA" id="ARBA00023172"/>
    </source>
</evidence>
<dbReference type="GO" id="GO:0009378">
    <property type="term" value="F:four-way junction helicase activity"/>
    <property type="evidence" value="ECO:0007669"/>
    <property type="project" value="InterPro"/>
</dbReference>
<dbReference type="EMBL" id="JAGQKZ010000022">
    <property type="protein sequence ID" value="MCA9392136.1"/>
    <property type="molecule type" value="Genomic_DNA"/>
</dbReference>
<dbReference type="SUPFAM" id="SSF46785">
    <property type="entry name" value="Winged helix' DNA-binding domain"/>
    <property type="match status" value="1"/>
</dbReference>
<evidence type="ECO:0000256" key="3">
    <source>
        <dbReference type="ARBA" id="ARBA00022763"/>
    </source>
</evidence>
<feature type="binding site" evidence="9">
    <location>
        <position position="64"/>
    </location>
    <ligand>
        <name>ATP</name>
        <dbReference type="ChEBI" id="CHEBI:30616"/>
    </ligand>
</feature>
<feature type="binding site" evidence="9">
    <location>
        <position position="220"/>
    </location>
    <ligand>
        <name>ATP</name>
        <dbReference type="ChEBI" id="CHEBI:30616"/>
    </ligand>
</feature>
<keyword evidence="1 9" id="KW-0963">Cytoplasm</keyword>
<dbReference type="GO" id="GO:0016787">
    <property type="term" value="F:hydrolase activity"/>
    <property type="evidence" value="ECO:0007669"/>
    <property type="project" value="UniProtKB-KW"/>
</dbReference>
<dbReference type="Gene3D" id="1.10.10.10">
    <property type="entry name" value="Winged helix-like DNA-binding domain superfamily/Winged helix DNA-binding domain"/>
    <property type="match status" value="1"/>
</dbReference>
<comment type="subunit">
    <text evidence="9">Homohexamer. Forms an RuvA(8)-RuvB(12)-Holliday junction (HJ) complex. HJ DNA is sandwiched between 2 RuvA tetramers; dsDNA enters through RuvA and exits via RuvB. An RuvB hexamer assembles on each DNA strand where it exits the tetramer. Each RuvB hexamer is contacted by two RuvA subunits (via domain III) on 2 adjacent RuvB subunits; this complex drives branch migration. In the full resolvosome a probable DNA-RuvA(4)-RuvB(12)-RuvC(2) complex forms which resolves the HJ.</text>
</comment>
<reference evidence="11" key="1">
    <citation type="submission" date="2020-04" db="EMBL/GenBank/DDBJ databases">
        <authorList>
            <person name="Zhang T."/>
        </authorList>
    </citation>
    <scope>NUCLEOTIDE SEQUENCE</scope>
    <source>
        <strain evidence="11">HKST-UBA03</strain>
    </source>
</reference>
<dbReference type="SMART" id="SM00382">
    <property type="entry name" value="AAA"/>
    <property type="match status" value="1"/>
</dbReference>
<feature type="region of interest" description="Large ATPase domain (RuvB-L)" evidence="9">
    <location>
        <begin position="3"/>
        <end position="183"/>
    </location>
</feature>
<proteinExistence type="inferred from homology"/>
<comment type="function">
    <text evidence="9">The RuvA-RuvB-RuvC complex processes Holliday junction (HJ) DNA during genetic recombination and DNA repair, while the RuvA-RuvB complex plays an important role in the rescue of blocked DNA replication forks via replication fork reversal (RFR). RuvA specifically binds to HJ cruciform DNA, conferring on it an open structure. The RuvB hexamer acts as an ATP-dependent pump, pulling dsDNA into and through the RuvAB complex. RuvB forms 2 homohexamers on either side of HJ DNA bound by 1 or 2 RuvA tetramers; 4 subunits per hexamer contact DNA at a time. Coordinated motions by a converter formed by DNA-disengaged RuvB subunits stimulates ATP hydrolysis and nucleotide exchange. Immobilization of the converter enables RuvB to convert the ATP-contained energy into a lever motion, pulling 2 nucleotides of DNA out of the RuvA tetramer per ATP hydrolyzed, thus driving DNA branch migration. The RuvB motors rotate together with the DNA substrate, which together with the progressing nucleotide cycle form the mechanistic basis for DNA recombination by continuous HJ branch migration. Branch migration allows RuvC to scan DNA until it finds its consensus sequence, where it cleaves and resolves cruciform DNA.</text>
</comment>
<dbReference type="AlphaFoldDB" id="A0A955LLM1"/>
<feature type="binding site" evidence="9">
    <location>
        <position position="69"/>
    </location>
    <ligand>
        <name>ATP</name>
        <dbReference type="ChEBI" id="CHEBI:30616"/>
    </ligand>
</feature>
<dbReference type="SUPFAM" id="SSF52540">
    <property type="entry name" value="P-loop containing nucleoside triphosphate hydrolases"/>
    <property type="match status" value="1"/>
</dbReference>
<sequence>MEFNDDITNEKGGTDEVVDSSFRPQRLVHYHGQNDLKKNVNILIKATQKRKEPLDHILFYGPPGLGKTTLARVIANELNVNVRLTSGPAVERAGDLASILTNLEDGDVLFIDEIHRLPKVVEETLYPAMEEFALDIIVGRGPSARTLRLDLPRFTVVGATTRIGLIGAPMRDRFGAIFRLEYYDDDDLRMIINQSARILNVEITSEAMLEIARRSRGTPRVANRLLRRVRDYAQVKDKDTVEVDDVKKTCKLLGVDEIGLSSLDYHYLQTLATRFSGGPVGVETISAAISEDKQSIEDVIEPFLLQKGLIKKTPRGRAITEKGENIVSSQKENRLF</sequence>
<comment type="caution">
    <text evidence="9">Lacks conserved residue(s) required for the propagation of feature annotation.</text>
</comment>
<dbReference type="NCBIfam" id="NF000868">
    <property type="entry name" value="PRK00080.1"/>
    <property type="match status" value="1"/>
</dbReference>
<evidence type="ECO:0000256" key="1">
    <source>
        <dbReference type="ARBA" id="ARBA00022490"/>
    </source>
</evidence>
<feature type="binding site" evidence="9">
    <location>
        <position position="173"/>
    </location>
    <ligand>
        <name>ATP</name>
        <dbReference type="ChEBI" id="CHEBI:30616"/>
    </ligand>
</feature>
<accession>A0A955LLM1</accession>
<comment type="caution">
    <text evidence="11">The sequence shown here is derived from an EMBL/GenBank/DDBJ whole genome shotgun (WGS) entry which is preliminary data.</text>
</comment>
<dbReference type="EC" id="3.6.4.-" evidence="9"/>
<dbReference type="GO" id="GO:0005524">
    <property type="term" value="F:ATP binding"/>
    <property type="evidence" value="ECO:0007669"/>
    <property type="project" value="UniProtKB-UniRule"/>
</dbReference>
<dbReference type="PANTHER" id="PTHR42848:SF1">
    <property type="entry name" value="HOLLIDAY JUNCTION BRANCH MIGRATION COMPLEX SUBUNIT RUVB"/>
    <property type="match status" value="1"/>
</dbReference>
<gene>
    <name evidence="9 11" type="primary">ruvB</name>
    <name evidence="11" type="ORF">KC614_02945</name>
</gene>
<feature type="binding site" evidence="9">
    <location>
        <position position="23"/>
    </location>
    <ligand>
        <name>ATP</name>
        <dbReference type="ChEBI" id="CHEBI:30616"/>
    </ligand>
</feature>
<comment type="similarity">
    <text evidence="9">Belongs to the RuvB family.</text>
</comment>
<dbReference type="Pfam" id="PF05491">
    <property type="entry name" value="WHD_RuvB"/>
    <property type="match status" value="1"/>
</dbReference>
<dbReference type="Proteomes" id="UP000751518">
    <property type="component" value="Unassembled WGS sequence"/>
</dbReference>
<dbReference type="GO" id="GO:0006281">
    <property type="term" value="P:DNA repair"/>
    <property type="evidence" value="ECO:0007669"/>
    <property type="project" value="UniProtKB-UniRule"/>
</dbReference>
<evidence type="ECO:0000256" key="5">
    <source>
        <dbReference type="ARBA" id="ARBA00022840"/>
    </source>
</evidence>
<evidence type="ECO:0000256" key="2">
    <source>
        <dbReference type="ARBA" id="ARBA00022741"/>
    </source>
</evidence>
<dbReference type="InterPro" id="IPR036390">
    <property type="entry name" value="WH_DNA-bd_sf"/>
</dbReference>
<evidence type="ECO:0000313" key="11">
    <source>
        <dbReference type="EMBL" id="MCA9392136.1"/>
    </source>
</evidence>
<comment type="catalytic activity">
    <reaction evidence="9">
        <text>ATP + H2O = ADP + phosphate + H(+)</text>
        <dbReference type="Rhea" id="RHEA:13065"/>
        <dbReference type="ChEBI" id="CHEBI:15377"/>
        <dbReference type="ChEBI" id="CHEBI:15378"/>
        <dbReference type="ChEBI" id="CHEBI:30616"/>
        <dbReference type="ChEBI" id="CHEBI:43474"/>
        <dbReference type="ChEBI" id="CHEBI:456216"/>
    </reaction>
</comment>
<organism evidence="11 12">
    <name type="scientific">candidate division WWE3 bacterium</name>
    <dbReference type="NCBI Taxonomy" id="2053526"/>
    <lineage>
        <taxon>Bacteria</taxon>
        <taxon>Katanobacteria</taxon>
    </lineage>
</organism>
<keyword evidence="7 9" id="KW-0233">DNA recombination</keyword>
<dbReference type="InterPro" id="IPR008824">
    <property type="entry name" value="RuvB-like_N"/>
</dbReference>
<dbReference type="Gene3D" id="1.10.8.60">
    <property type="match status" value="1"/>
</dbReference>
<evidence type="ECO:0000256" key="6">
    <source>
        <dbReference type="ARBA" id="ARBA00023125"/>
    </source>
</evidence>
<dbReference type="InterPro" id="IPR003593">
    <property type="entry name" value="AAA+_ATPase"/>
</dbReference>